<dbReference type="EnsemblProtists" id="EKX39706">
    <property type="protein sequence ID" value="EKX39706"/>
    <property type="gene ID" value="GUITHDRAFT_143293"/>
</dbReference>
<evidence type="ECO:0000313" key="2">
    <source>
        <dbReference type="EMBL" id="EKX39706.1"/>
    </source>
</evidence>
<dbReference type="AlphaFoldDB" id="L1ITW4"/>
<reference evidence="2 4" key="1">
    <citation type="journal article" date="2012" name="Nature">
        <title>Algal genomes reveal evolutionary mosaicism and the fate of nucleomorphs.</title>
        <authorList>
            <consortium name="DOE Joint Genome Institute"/>
            <person name="Curtis B.A."/>
            <person name="Tanifuji G."/>
            <person name="Burki F."/>
            <person name="Gruber A."/>
            <person name="Irimia M."/>
            <person name="Maruyama S."/>
            <person name="Arias M.C."/>
            <person name="Ball S.G."/>
            <person name="Gile G.H."/>
            <person name="Hirakawa Y."/>
            <person name="Hopkins J.F."/>
            <person name="Kuo A."/>
            <person name="Rensing S.A."/>
            <person name="Schmutz J."/>
            <person name="Symeonidi A."/>
            <person name="Elias M."/>
            <person name="Eveleigh R.J."/>
            <person name="Herman E.K."/>
            <person name="Klute M.J."/>
            <person name="Nakayama T."/>
            <person name="Obornik M."/>
            <person name="Reyes-Prieto A."/>
            <person name="Armbrust E.V."/>
            <person name="Aves S.J."/>
            <person name="Beiko R.G."/>
            <person name="Coutinho P."/>
            <person name="Dacks J.B."/>
            <person name="Durnford D.G."/>
            <person name="Fast N.M."/>
            <person name="Green B.R."/>
            <person name="Grisdale C.J."/>
            <person name="Hempel F."/>
            <person name="Henrissat B."/>
            <person name="Hoppner M.P."/>
            <person name="Ishida K."/>
            <person name="Kim E."/>
            <person name="Koreny L."/>
            <person name="Kroth P.G."/>
            <person name="Liu Y."/>
            <person name="Malik S.B."/>
            <person name="Maier U.G."/>
            <person name="McRose D."/>
            <person name="Mock T."/>
            <person name="Neilson J.A."/>
            <person name="Onodera N.T."/>
            <person name="Poole A.M."/>
            <person name="Pritham E.J."/>
            <person name="Richards T.A."/>
            <person name="Rocap G."/>
            <person name="Roy S.W."/>
            <person name="Sarai C."/>
            <person name="Schaack S."/>
            <person name="Shirato S."/>
            <person name="Slamovits C.H."/>
            <person name="Spencer D.F."/>
            <person name="Suzuki S."/>
            <person name="Worden A.Z."/>
            <person name="Zauner S."/>
            <person name="Barry K."/>
            <person name="Bell C."/>
            <person name="Bharti A.K."/>
            <person name="Crow J.A."/>
            <person name="Grimwood J."/>
            <person name="Kramer R."/>
            <person name="Lindquist E."/>
            <person name="Lucas S."/>
            <person name="Salamov A."/>
            <person name="McFadden G.I."/>
            <person name="Lane C.E."/>
            <person name="Keeling P.J."/>
            <person name="Gray M.W."/>
            <person name="Grigoriev I.V."/>
            <person name="Archibald J.M."/>
        </authorList>
    </citation>
    <scope>NUCLEOTIDE SEQUENCE</scope>
    <source>
        <strain evidence="2 4">CCMP2712</strain>
    </source>
</reference>
<proteinExistence type="predicted"/>
<dbReference type="Gene3D" id="2.40.160.10">
    <property type="entry name" value="Porin"/>
    <property type="match status" value="1"/>
</dbReference>
<keyword evidence="1" id="KW-0732">Signal</keyword>
<protein>
    <submittedName>
        <fullName evidence="2 3">Uncharacterized protein</fullName>
    </submittedName>
</protein>
<organism evidence="2">
    <name type="scientific">Guillardia theta (strain CCMP2712)</name>
    <name type="common">Cryptophyte</name>
    <dbReference type="NCBI Taxonomy" id="905079"/>
    <lineage>
        <taxon>Eukaryota</taxon>
        <taxon>Cryptophyceae</taxon>
        <taxon>Pyrenomonadales</taxon>
        <taxon>Geminigeraceae</taxon>
        <taxon>Guillardia</taxon>
    </lineage>
</organism>
<sequence length="294" mass="32072">MLGKAGQWAIVLLLATMSGGAKGNGFFDKVGKRSEILLRKIPNNHGIELEMPTTAIDNGATLKLGSAFNWCPVLRDRSEWRGVMTERLRCTFYNHLFGQTSGLEVINKIATGPDGDGNVQVNMRFSPTARLSLEVAHPEPNIYISSNPLMRIGEVRMKDSLDILIIVVLEQAISELKGKLGVEINNEHLSIGATRNFVSNQLQLSALTGISRVLVESEHPQPCAGAGGWAGGVKAILNTRKRSNKLSDVKLALQYTVDNLQVSCLDVGCVFSDDMRSYTASFHHTLSNDLQIAV</sequence>
<dbReference type="GeneID" id="17296477"/>
<accession>L1ITW4</accession>
<dbReference type="RefSeq" id="XP_005826686.1">
    <property type="nucleotide sequence ID" value="XM_005826629.1"/>
</dbReference>
<name>L1ITW4_GUITC</name>
<dbReference type="Proteomes" id="UP000011087">
    <property type="component" value="Unassembled WGS sequence"/>
</dbReference>
<evidence type="ECO:0000256" key="1">
    <source>
        <dbReference type="SAM" id="SignalP"/>
    </source>
</evidence>
<dbReference type="HOGENOM" id="CLU_948159_0_0_1"/>
<dbReference type="InterPro" id="IPR023614">
    <property type="entry name" value="Porin_dom_sf"/>
</dbReference>
<feature type="signal peptide" evidence="1">
    <location>
        <begin position="1"/>
        <end position="23"/>
    </location>
</feature>
<dbReference type="EMBL" id="JH993037">
    <property type="protein sequence ID" value="EKX39706.1"/>
    <property type="molecule type" value="Genomic_DNA"/>
</dbReference>
<evidence type="ECO:0000313" key="4">
    <source>
        <dbReference type="Proteomes" id="UP000011087"/>
    </source>
</evidence>
<dbReference type="KEGG" id="gtt:GUITHDRAFT_143293"/>
<reference evidence="3" key="3">
    <citation type="submission" date="2016-03" db="UniProtKB">
        <authorList>
            <consortium name="EnsemblProtists"/>
        </authorList>
    </citation>
    <scope>IDENTIFICATION</scope>
</reference>
<gene>
    <name evidence="2" type="ORF">GUITHDRAFT_143293</name>
</gene>
<reference evidence="4" key="2">
    <citation type="submission" date="2012-11" db="EMBL/GenBank/DDBJ databases">
        <authorList>
            <person name="Kuo A."/>
            <person name="Curtis B.A."/>
            <person name="Tanifuji G."/>
            <person name="Burki F."/>
            <person name="Gruber A."/>
            <person name="Irimia M."/>
            <person name="Maruyama S."/>
            <person name="Arias M.C."/>
            <person name="Ball S.G."/>
            <person name="Gile G.H."/>
            <person name="Hirakawa Y."/>
            <person name="Hopkins J.F."/>
            <person name="Rensing S.A."/>
            <person name="Schmutz J."/>
            <person name="Symeonidi A."/>
            <person name="Elias M."/>
            <person name="Eveleigh R.J."/>
            <person name="Herman E.K."/>
            <person name="Klute M.J."/>
            <person name="Nakayama T."/>
            <person name="Obornik M."/>
            <person name="Reyes-Prieto A."/>
            <person name="Armbrust E.V."/>
            <person name="Aves S.J."/>
            <person name="Beiko R.G."/>
            <person name="Coutinho P."/>
            <person name="Dacks J.B."/>
            <person name="Durnford D.G."/>
            <person name="Fast N.M."/>
            <person name="Green B.R."/>
            <person name="Grisdale C."/>
            <person name="Hempe F."/>
            <person name="Henrissat B."/>
            <person name="Hoppner M.P."/>
            <person name="Ishida K.-I."/>
            <person name="Kim E."/>
            <person name="Koreny L."/>
            <person name="Kroth P.G."/>
            <person name="Liu Y."/>
            <person name="Malik S.-B."/>
            <person name="Maier U.G."/>
            <person name="McRose D."/>
            <person name="Mock T."/>
            <person name="Neilson J.A."/>
            <person name="Onodera N.T."/>
            <person name="Poole A.M."/>
            <person name="Pritham E.J."/>
            <person name="Richards T.A."/>
            <person name="Rocap G."/>
            <person name="Roy S.W."/>
            <person name="Sarai C."/>
            <person name="Schaack S."/>
            <person name="Shirato S."/>
            <person name="Slamovits C.H."/>
            <person name="Spencer D.F."/>
            <person name="Suzuki S."/>
            <person name="Worden A.Z."/>
            <person name="Zauner S."/>
            <person name="Barry K."/>
            <person name="Bell C."/>
            <person name="Bharti A.K."/>
            <person name="Crow J.A."/>
            <person name="Grimwood J."/>
            <person name="Kramer R."/>
            <person name="Lindquist E."/>
            <person name="Lucas S."/>
            <person name="Salamov A."/>
            <person name="McFadden G.I."/>
            <person name="Lane C.E."/>
            <person name="Keeling P.J."/>
            <person name="Gray M.W."/>
            <person name="Grigoriev I.V."/>
            <person name="Archibald J.M."/>
        </authorList>
    </citation>
    <scope>NUCLEOTIDE SEQUENCE</scope>
    <source>
        <strain evidence="4">CCMP2712</strain>
    </source>
</reference>
<evidence type="ECO:0000313" key="3">
    <source>
        <dbReference type="EnsemblProtists" id="EKX39706"/>
    </source>
</evidence>
<keyword evidence="4" id="KW-1185">Reference proteome</keyword>
<feature type="chain" id="PRO_5008770441" evidence="1">
    <location>
        <begin position="24"/>
        <end position="294"/>
    </location>
</feature>
<dbReference type="PaxDb" id="55529-EKX39706"/>